<comment type="caution">
    <text evidence="1">The sequence shown here is derived from an EMBL/GenBank/DDBJ whole genome shotgun (WGS) entry which is preliminary data.</text>
</comment>
<keyword evidence="2" id="KW-1185">Reference proteome</keyword>
<reference evidence="1 2" key="1">
    <citation type="submission" date="2018-10" db="EMBL/GenBank/DDBJ databases">
        <title>Isolation from cow dung.</title>
        <authorList>
            <person name="Ling L."/>
        </authorList>
    </citation>
    <scope>NUCLEOTIDE SEQUENCE [LARGE SCALE GENOMIC DNA]</scope>
    <source>
        <strain evidence="1 2">NEAU-LL90</strain>
    </source>
</reference>
<protein>
    <submittedName>
        <fullName evidence="1">Uncharacterized protein</fullName>
    </submittedName>
</protein>
<sequence length="71" mass="7404">MGGETLTYSALDQAYFEDCGGLVGLAPTASNVFAGGLAFLVGLGHTASMRWWAVLCFHPCVSPRALGGERV</sequence>
<dbReference type="AlphaFoldDB" id="A0A3M2L5A3"/>
<dbReference type="EMBL" id="RFFH01000004">
    <property type="protein sequence ID" value="RMI32771.1"/>
    <property type="molecule type" value="Genomic_DNA"/>
</dbReference>
<gene>
    <name evidence="1" type="ORF">EBN03_12570</name>
</gene>
<evidence type="ECO:0000313" key="2">
    <source>
        <dbReference type="Proteomes" id="UP000279275"/>
    </source>
</evidence>
<proteinExistence type="predicted"/>
<organism evidence="1 2">
    <name type="scientific">Nocardia stercoris</name>
    <dbReference type="NCBI Taxonomy" id="2483361"/>
    <lineage>
        <taxon>Bacteria</taxon>
        <taxon>Bacillati</taxon>
        <taxon>Actinomycetota</taxon>
        <taxon>Actinomycetes</taxon>
        <taxon>Mycobacteriales</taxon>
        <taxon>Nocardiaceae</taxon>
        <taxon>Nocardia</taxon>
    </lineage>
</organism>
<dbReference type="Proteomes" id="UP000279275">
    <property type="component" value="Unassembled WGS sequence"/>
</dbReference>
<name>A0A3M2L5A3_9NOCA</name>
<accession>A0A3M2L5A3</accession>
<evidence type="ECO:0000313" key="1">
    <source>
        <dbReference type="EMBL" id="RMI32771.1"/>
    </source>
</evidence>